<keyword evidence="3" id="KW-1185">Reference proteome</keyword>
<feature type="non-terminal residue" evidence="2">
    <location>
        <position position="1"/>
    </location>
</feature>
<protein>
    <submittedName>
        <fullName evidence="2">Ribonuclease H</fullName>
    </submittedName>
</protein>
<dbReference type="Pfam" id="PF13966">
    <property type="entry name" value="zf-RVT"/>
    <property type="match status" value="1"/>
</dbReference>
<dbReference type="PANTHER" id="PTHR36617">
    <property type="entry name" value="PROTEIN, PUTATIVE-RELATED"/>
    <property type="match status" value="1"/>
</dbReference>
<accession>A0A392MK43</accession>
<feature type="domain" description="Reverse transcriptase zinc-binding" evidence="1">
    <location>
        <begin position="111"/>
        <end position="206"/>
    </location>
</feature>
<evidence type="ECO:0000313" key="3">
    <source>
        <dbReference type="Proteomes" id="UP000265520"/>
    </source>
</evidence>
<comment type="caution">
    <text evidence="2">The sequence shown here is derived from an EMBL/GenBank/DDBJ whole genome shotgun (WGS) entry which is preliminary data.</text>
</comment>
<gene>
    <name evidence="2" type="ORF">A2U01_0008325</name>
</gene>
<organism evidence="2 3">
    <name type="scientific">Trifolium medium</name>
    <dbReference type="NCBI Taxonomy" id="97028"/>
    <lineage>
        <taxon>Eukaryota</taxon>
        <taxon>Viridiplantae</taxon>
        <taxon>Streptophyta</taxon>
        <taxon>Embryophyta</taxon>
        <taxon>Tracheophyta</taxon>
        <taxon>Spermatophyta</taxon>
        <taxon>Magnoliopsida</taxon>
        <taxon>eudicotyledons</taxon>
        <taxon>Gunneridae</taxon>
        <taxon>Pentapetalae</taxon>
        <taxon>rosids</taxon>
        <taxon>fabids</taxon>
        <taxon>Fabales</taxon>
        <taxon>Fabaceae</taxon>
        <taxon>Papilionoideae</taxon>
        <taxon>50 kb inversion clade</taxon>
        <taxon>NPAAA clade</taxon>
        <taxon>Hologalegina</taxon>
        <taxon>IRL clade</taxon>
        <taxon>Trifolieae</taxon>
        <taxon>Trifolium</taxon>
    </lineage>
</organism>
<dbReference type="AlphaFoldDB" id="A0A392MK43"/>
<dbReference type="Proteomes" id="UP000265520">
    <property type="component" value="Unassembled WGS sequence"/>
</dbReference>
<name>A0A392MK43_9FABA</name>
<sequence length="293" mass="33697">LDRGIGWFSQVAVKKLGNGNSVKFWKDVWLGEQCLAQRFPRLFGISVQQDEVITNVGSWVNGEWRWGLLWRRNFFVWEETLVQELLNLILNVEITDADDGWIWTPDRVEGFSVKSLYVYLDSLLSPQIQRTSLENFAFNYIWKSGVPSKVCALVWQLFLDRLPTRDNLCRRGVIIRSEDAFCPLCTREVESSRHLFLHCKYAADIWYAVSRWLGVVTVLPANVLMSYGGASRPVFTLRVGLESGRLYAKMRLSYGLFVSGYLLRMVDWPEPLVLCCLRVLCVSSDCGGRAVMF</sequence>
<proteinExistence type="predicted"/>
<evidence type="ECO:0000313" key="2">
    <source>
        <dbReference type="EMBL" id="MCH87455.1"/>
    </source>
</evidence>
<reference evidence="2 3" key="1">
    <citation type="journal article" date="2018" name="Front. Plant Sci.">
        <title>Red Clover (Trifolium pratense) and Zigzag Clover (T. medium) - A Picture of Genomic Similarities and Differences.</title>
        <authorList>
            <person name="Dluhosova J."/>
            <person name="Istvanek J."/>
            <person name="Nedelnik J."/>
            <person name="Repkova J."/>
        </authorList>
    </citation>
    <scope>NUCLEOTIDE SEQUENCE [LARGE SCALE GENOMIC DNA]</scope>
    <source>
        <strain evidence="3">cv. 10/8</strain>
        <tissue evidence="2">Leaf</tissue>
    </source>
</reference>
<dbReference type="PANTHER" id="PTHR36617:SF16">
    <property type="entry name" value="OS04G0516500 PROTEIN"/>
    <property type="match status" value="1"/>
</dbReference>
<dbReference type="InterPro" id="IPR026960">
    <property type="entry name" value="RVT-Znf"/>
</dbReference>
<dbReference type="EMBL" id="LXQA010012232">
    <property type="protein sequence ID" value="MCH87455.1"/>
    <property type="molecule type" value="Genomic_DNA"/>
</dbReference>
<evidence type="ECO:0000259" key="1">
    <source>
        <dbReference type="Pfam" id="PF13966"/>
    </source>
</evidence>